<evidence type="ECO:0000313" key="5">
    <source>
        <dbReference type="Proteomes" id="UP000033054"/>
    </source>
</evidence>
<evidence type="ECO:0000313" key="4">
    <source>
        <dbReference type="EMBL" id="AKD57923.1"/>
    </source>
</evidence>
<accession>A0A0E3ZYW9</accession>
<dbReference type="GO" id="GO:0016787">
    <property type="term" value="F:hydrolase activity"/>
    <property type="evidence" value="ECO:0007669"/>
    <property type="project" value="UniProtKB-KW"/>
</dbReference>
<dbReference type="STRING" id="1379870.SD10_26515"/>
<gene>
    <name evidence="4" type="ORF">SD10_26515</name>
</gene>
<keyword evidence="2 4" id="KW-0378">Hydrolase</keyword>
<organism evidence="4 5">
    <name type="scientific">Spirosoma radiotolerans</name>
    <dbReference type="NCBI Taxonomy" id="1379870"/>
    <lineage>
        <taxon>Bacteria</taxon>
        <taxon>Pseudomonadati</taxon>
        <taxon>Bacteroidota</taxon>
        <taxon>Cytophagia</taxon>
        <taxon>Cytophagales</taxon>
        <taxon>Cytophagaceae</taxon>
        <taxon>Spirosoma</taxon>
    </lineage>
</organism>
<sequence length="150" mass="16869">MKVRPSALIWRQSESQTQVLLMRYSYGGQDVYALPGGNPERGEILTETVIREIREELGVSVELGEMILAGEMLLSQRNDDVLHVVFAARNLQGEPTLNPTETTALNLVWIPVADLNKLNLYPNIGTKLQPWFSSATYLGYVGRIEQQYFG</sequence>
<dbReference type="InterPro" id="IPR020084">
    <property type="entry name" value="NUDIX_hydrolase_CS"/>
</dbReference>
<feature type="domain" description="Nudix hydrolase" evidence="3">
    <location>
        <begin position="2"/>
        <end position="134"/>
    </location>
</feature>
<dbReference type="Proteomes" id="UP000033054">
    <property type="component" value="Chromosome"/>
</dbReference>
<dbReference type="AlphaFoldDB" id="A0A0E3ZYW9"/>
<dbReference type="RefSeq" id="WP_046578212.1">
    <property type="nucleotide sequence ID" value="NZ_CP010429.1"/>
</dbReference>
<keyword evidence="5" id="KW-1185">Reference proteome</keyword>
<dbReference type="Pfam" id="PF00293">
    <property type="entry name" value="NUDIX"/>
    <property type="match status" value="1"/>
</dbReference>
<proteinExistence type="predicted"/>
<comment type="cofactor">
    <cofactor evidence="1">
        <name>Mg(2+)</name>
        <dbReference type="ChEBI" id="CHEBI:18420"/>
    </cofactor>
</comment>
<dbReference type="PROSITE" id="PS00893">
    <property type="entry name" value="NUDIX_BOX"/>
    <property type="match status" value="1"/>
</dbReference>
<dbReference type="InterPro" id="IPR015797">
    <property type="entry name" value="NUDIX_hydrolase-like_dom_sf"/>
</dbReference>
<dbReference type="InterPro" id="IPR000086">
    <property type="entry name" value="NUDIX_hydrolase_dom"/>
</dbReference>
<dbReference type="HOGENOM" id="CLU_037162_18_5_10"/>
<evidence type="ECO:0000256" key="2">
    <source>
        <dbReference type="ARBA" id="ARBA00022801"/>
    </source>
</evidence>
<reference evidence="4 5" key="1">
    <citation type="journal article" date="2014" name="Curr. Microbiol.">
        <title>Spirosoma radiotolerans sp. nov., a gamma-radiation-resistant bacterium isolated from gamma ray-irradiated soil.</title>
        <authorList>
            <person name="Lee J.J."/>
            <person name="Srinivasan S."/>
            <person name="Lim S."/>
            <person name="Joe M."/>
            <person name="Im S."/>
            <person name="Bae S.I."/>
            <person name="Park K.R."/>
            <person name="Han J.H."/>
            <person name="Park S.H."/>
            <person name="Joo B.M."/>
            <person name="Park S.J."/>
            <person name="Kim M.K."/>
        </authorList>
    </citation>
    <scope>NUCLEOTIDE SEQUENCE [LARGE SCALE GENOMIC DNA]</scope>
    <source>
        <strain evidence="4 5">DG5A</strain>
    </source>
</reference>
<dbReference type="SUPFAM" id="SSF55811">
    <property type="entry name" value="Nudix"/>
    <property type="match status" value="1"/>
</dbReference>
<dbReference type="PANTHER" id="PTHR43046:SF14">
    <property type="entry name" value="MUTT_NUDIX FAMILY PROTEIN"/>
    <property type="match status" value="1"/>
</dbReference>
<evidence type="ECO:0000256" key="1">
    <source>
        <dbReference type="ARBA" id="ARBA00001946"/>
    </source>
</evidence>
<protein>
    <submittedName>
        <fullName evidence="4">NUDIX hydrolase</fullName>
    </submittedName>
</protein>
<dbReference type="EMBL" id="CP010429">
    <property type="protein sequence ID" value="AKD57923.1"/>
    <property type="molecule type" value="Genomic_DNA"/>
</dbReference>
<evidence type="ECO:0000259" key="3">
    <source>
        <dbReference type="PROSITE" id="PS51462"/>
    </source>
</evidence>
<dbReference type="Gene3D" id="3.90.79.10">
    <property type="entry name" value="Nucleoside Triphosphate Pyrophosphohydrolase"/>
    <property type="match status" value="1"/>
</dbReference>
<dbReference type="PANTHER" id="PTHR43046">
    <property type="entry name" value="GDP-MANNOSE MANNOSYL HYDROLASE"/>
    <property type="match status" value="1"/>
</dbReference>
<name>A0A0E3ZYW9_9BACT</name>
<dbReference type="PROSITE" id="PS51462">
    <property type="entry name" value="NUDIX"/>
    <property type="match status" value="1"/>
</dbReference>
<dbReference type="PATRIC" id="fig|1379870.5.peg.5730"/>
<dbReference type="OrthoDB" id="65827at2"/>
<dbReference type="KEGG" id="srd:SD10_26515"/>